<proteinExistence type="predicted"/>
<sequence length="626" mass="69306">MTAASSDETLQTLAPSHSSISPTSSAEITAPSDTACIKGWRPSYHLLPPCGWMNDPCAPGYDAKTGVYYVSFQWNPNGFDWGDIAWGSATSSDMISWVVRDQPVLSPDMQYDQNGVWTGCFMPCRDDSLTYAYTSVSSLPINFTIPHRRGCESLSLAKSFDNGKTWQKSASNPILPGEPEGLDVTGWRDPFCALWPSMSKFLGLDSENTLFGIITGGIRHVSPTAFLYTVDPNDVSKWTYLGPITNVGLNRRLSRWSGDLGKNWEVANFLTLSDENDSSITREFLIVGTEGCLPDEEMTPGGRQWRSAHGQLWLSGSLQEGKRNDVSGAVEMTYRFGGHLDRGCLYAANSFFDPKCQRNIVWGWVIEEDLCDTLRCKQGWSGMLSMPRELFLQTLHNVVGASKSDLSSITSIEVEEDRHGSYSVRTLASRPYLPLTKSLRQGPNARRSRLEKSKLGGSESNKVAFTSDCFRTTRWELDCSFRVSKRCSEVGVKISNSQDLSRATTLMFEPQSETFTIERPSLRTLSSSKLINNAPEVAPHTLFTTRNPVTGEEDIEILHIQAWQDNSVLEVFVNSRTAISTRLYGAKEICGMTFFGTDSSGDDTTKLLGAVLWDDIGIPVAPTQSS</sequence>
<protein>
    <submittedName>
        <fullName evidence="1">Glycoside hydrolase family 32 protein</fullName>
    </submittedName>
</protein>
<gene>
    <name evidence="1" type="ORF">V1517DRAFT_349166</name>
</gene>
<accession>A0ACC3TER5</accession>
<organism evidence="1 2">
    <name type="scientific">Lipomyces orientalis</name>
    <dbReference type="NCBI Taxonomy" id="1233043"/>
    <lineage>
        <taxon>Eukaryota</taxon>
        <taxon>Fungi</taxon>
        <taxon>Dikarya</taxon>
        <taxon>Ascomycota</taxon>
        <taxon>Saccharomycotina</taxon>
        <taxon>Lipomycetes</taxon>
        <taxon>Lipomycetales</taxon>
        <taxon>Lipomycetaceae</taxon>
        <taxon>Lipomyces</taxon>
    </lineage>
</organism>
<keyword evidence="1" id="KW-0378">Hydrolase</keyword>
<comment type="caution">
    <text evidence="1">The sequence shown here is derived from an EMBL/GenBank/DDBJ whole genome shotgun (WGS) entry which is preliminary data.</text>
</comment>
<evidence type="ECO:0000313" key="2">
    <source>
        <dbReference type="Proteomes" id="UP001489719"/>
    </source>
</evidence>
<dbReference type="Proteomes" id="UP001489719">
    <property type="component" value="Unassembled WGS sequence"/>
</dbReference>
<name>A0ACC3TER5_9ASCO</name>
<reference evidence="2" key="1">
    <citation type="journal article" date="2024" name="Front. Bioeng. Biotechnol.">
        <title>Genome-scale model development and genomic sequencing of the oleaginous clade Lipomyces.</title>
        <authorList>
            <person name="Czajka J.J."/>
            <person name="Han Y."/>
            <person name="Kim J."/>
            <person name="Mondo S.J."/>
            <person name="Hofstad B.A."/>
            <person name="Robles A."/>
            <person name="Haridas S."/>
            <person name="Riley R."/>
            <person name="LaButti K."/>
            <person name="Pangilinan J."/>
            <person name="Andreopoulos W."/>
            <person name="Lipzen A."/>
            <person name="Yan J."/>
            <person name="Wang M."/>
            <person name="Ng V."/>
            <person name="Grigoriev I.V."/>
            <person name="Spatafora J.W."/>
            <person name="Magnuson J.K."/>
            <person name="Baker S.E."/>
            <person name="Pomraning K.R."/>
        </authorList>
    </citation>
    <scope>NUCLEOTIDE SEQUENCE [LARGE SCALE GENOMIC DNA]</scope>
    <source>
        <strain evidence="2">CBS 10300</strain>
    </source>
</reference>
<keyword evidence="2" id="KW-1185">Reference proteome</keyword>
<dbReference type="EMBL" id="MU970195">
    <property type="protein sequence ID" value="KAK9319362.1"/>
    <property type="molecule type" value="Genomic_DNA"/>
</dbReference>
<evidence type="ECO:0000313" key="1">
    <source>
        <dbReference type="EMBL" id="KAK9319362.1"/>
    </source>
</evidence>